<dbReference type="AlphaFoldDB" id="A0A1C5AE80"/>
<evidence type="ECO:0000256" key="1">
    <source>
        <dbReference type="SAM" id="MobiDB-lite"/>
    </source>
</evidence>
<sequence length="369" mass="38477">MTDRPLIAVLGASGFVGSAVLTALADRPVTVRAVSRRSAVTPEPAAADFEVVTADLTETGAVAAAVEGADAVINLVLNTAGWRSADGDGTAARVNLGVVRDLVEVARAGAGPRVVVFAGSASQVGRAQRMPVDGTEPDHPETGYDRQKAAAEALLDRASAEGVLRGVTLRLPTVFGPARPGGGDDRGVVSTMIRRALAGEPLTMWHDGTIQRELLYVDDAASAFVAALDHADALVCRHWPLGSRRGEPVGDLFRTIAALVAEETGRPPVPVVSVAPPASARQTDFHSLVVDASAFTAVTGWRAQVDLLHGLRRTVRSLSETRLDLGADLVPGEHPGRVGLGEGDRGPVPIRQDRLDVGGNGQAERVVER</sequence>
<name>A0A1C5AE80_9ACTN</name>
<evidence type="ECO:0000313" key="3">
    <source>
        <dbReference type="EMBL" id="SCF43547.1"/>
    </source>
</evidence>
<accession>A0A1C5AE80</accession>
<organism evidence="3 4">
    <name type="scientific">Micromonospora carbonacea</name>
    <dbReference type="NCBI Taxonomy" id="47853"/>
    <lineage>
        <taxon>Bacteria</taxon>
        <taxon>Bacillati</taxon>
        <taxon>Actinomycetota</taxon>
        <taxon>Actinomycetes</taxon>
        <taxon>Micromonosporales</taxon>
        <taxon>Micromonosporaceae</taxon>
        <taxon>Micromonospora</taxon>
    </lineage>
</organism>
<evidence type="ECO:0000259" key="2">
    <source>
        <dbReference type="Pfam" id="PF01370"/>
    </source>
</evidence>
<dbReference type="Gene3D" id="3.40.50.720">
    <property type="entry name" value="NAD(P)-binding Rossmann-like Domain"/>
    <property type="match status" value="1"/>
</dbReference>
<feature type="domain" description="NAD-dependent epimerase/dehydratase" evidence="2">
    <location>
        <begin position="7"/>
        <end position="234"/>
    </location>
</feature>
<evidence type="ECO:0000313" key="4">
    <source>
        <dbReference type="Proteomes" id="UP000183585"/>
    </source>
</evidence>
<dbReference type="InterPro" id="IPR050177">
    <property type="entry name" value="Lipid_A_modif_metabolic_enz"/>
</dbReference>
<dbReference type="RefSeq" id="WP_074477024.1">
    <property type="nucleotide sequence ID" value="NZ_FMCT01000012.1"/>
</dbReference>
<dbReference type="PANTHER" id="PTHR43245">
    <property type="entry name" value="BIFUNCTIONAL POLYMYXIN RESISTANCE PROTEIN ARNA"/>
    <property type="match status" value="1"/>
</dbReference>
<proteinExistence type="predicted"/>
<dbReference type="InterPro" id="IPR001509">
    <property type="entry name" value="Epimerase_deHydtase"/>
</dbReference>
<dbReference type="Pfam" id="PF01370">
    <property type="entry name" value="Epimerase"/>
    <property type="match status" value="1"/>
</dbReference>
<protein>
    <submittedName>
        <fullName evidence="3">Reductase VcaE</fullName>
    </submittedName>
</protein>
<dbReference type="InterPro" id="IPR036291">
    <property type="entry name" value="NAD(P)-bd_dom_sf"/>
</dbReference>
<dbReference type="Proteomes" id="UP000183585">
    <property type="component" value="Unassembled WGS sequence"/>
</dbReference>
<dbReference type="EMBL" id="FMCT01000012">
    <property type="protein sequence ID" value="SCF43547.1"/>
    <property type="molecule type" value="Genomic_DNA"/>
</dbReference>
<keyword evidence="4" id="KW-1185">Reference proteome</keyword>
<gene>
    <name evidence="3" type="ORF">GA0070563_112253</name>
</gene>
<reference evidence="4" key="1">
    <citation type="submission" date="2016-06" db="EMBL/GenBank/DDBJ databases">
        <authorList>
            <person name="Varghese N."/>
            <person name="Submissions Spin"/>
        </authorList>
    </citation>
    <scope>NUCLEOTIDE SEQUENCE [LARGE SCALE GENOMIC DNA]</scope>
    <source>
        <strain evidence="4">DSM 43168</strain>
    </source>
</reference>
<dbReference type="CDD" id="cd08946">
    <property type="entry name" value="SDR_e"/>
    <property type="match status" value="1"/>
</dbReference>
<dbReference type="SUPFAM" id="SSF51735">
    <property type="entry name" value="NAD(P)-binding Rossmann-fold domains"/>
    <property type="match status" value="1"/>
</dbReference>
<feature type="region of interest" description="Disordered" evidence="1">
    <location>
        <begin position="329"/>
        <end position="369"/>
    </location>
</feature>